<gene>
    <name evidence="3" type="ORF">SAMN05444169_4223</name>
</gene>
<feature type="chain" id="PRO_5012861333" evidence="2">
    <location>
        <begin position="28"/>
        <end position="513"/>
    </location>
</feature>
<reference evidence="3 4" key="1">
    <citation type="submission" date="2016-11" db="EMBL/GenBank/DDBJ databases">
        <authorList>
            <person name="Jaros S."/>
            <person name="Januszkiewicz K."/>
            <person name="Wedrychowicz H."/>
        </authorList>
    </citation>
    <scope>NUCLEOTIDE SEQUENCE [LARGE SCALE GENOMIC DNA]</scope>
    <source>
        <strain evidence="3 4">GAS242</strain>
    </source>
</reference>
<name>A0A1M5MSW7_9BRAD</name>
<evidence type="ECO:0000313" key="4">
    <source>
        <dbReference type="Proteomes" id="UP000190675"/>
    </source>
</evidence>
<organism evidence="3 4">
    <name type="scientific">Bradyrhizobium erythrophlei</name>
    <dbReference type="NCBI Taxonomy" id="1437360"/>
    <lineage>
        <taxon>Bacteria</taxon>
        <taxon>Pseudomonadati</taxon>
        <taxon>Pseudomonadota</taxon>
        <taxon>Alphaproteobacteria</taxon>
        <taxon>Hyphomicrobiales</taxon>
        <taxon>Nitrobacteraceae</taxon>
        <taxon>Bradyrhizobium</taxon>
    </lineage>
</organism>
<protein>
    <submittedName>
        <fullName evidence="3">Glycosyl hydrolase family 79, N-terminal domain</fullName>
    </submittedName>
</protein>
<keyword evidence="2" id="KW-0732">Signal</keyword>
<evidence type="ECO:0000313" key="3">
    <source>
        <dbReference type="EMBL" id="SHG80454.1"/>
    </source>
</evidence>
<dbReference type="PANTHER" id="PTHR46145">
    <property type="entry name" value="HEPARANASE"/>
    <property type="match status" value="1"/>
</dbReference>
<dbReference type="InterPro" id="IPR005199">
    <property type="entry name" value="Glyco_hydro_79"/>
</dbReference>
<dbReference type="GO" id="GO:0016020">
    <property type="term" value="C:membrane"/>
    <property type="evidence" value="ECO:0007669"/>
    <property type="project" value="InterPro"/>
</dbReference>
<dbReference type="RefSeq" id="WP_244567971.1">
    <property type="nucleotide sequence ID" value="NZ_LT670818.1"/>
</dbReference>
<dbReference type="SUPFAM" id="SSF51445">
    <property type="entry name" value="(Trans)glycosidases"/>
    <property type="match status" value="1"/>
</dbReference>
<dbReference type="Gene3D" id="3.20.20.80">
    <property type="entry name" value="Glycosidases"/>
    <property type="match status" value="1"/>
</dbReference>
<dbReference type="InterPro" id="IPR017853">
    <property type="entry name" value="GH"/>
</dbReference>
<dbReference type="AlphaFoldDB" id="A0A1M5MSW7"/>
<dbReference type="Proteomes" id="UP000190675">
    <property type="component" value="Chromosome I"/>
</dbReference>
<evidence type="ECO:0000256" key="2">
    <source>
        <dbReference type="SAM" id="SignalP"/>
    </source>
</evidence>
<keyword evidence="3" id="KW-0378">Hydrolase</keyword>
<dbReference type="EMBL" id="LT670818">
    <property type="protein sequence ID" value="SHG80454.1"/>
    <property type="molecule type" value="Genomic_DNA"/>
</dbReference>
<evidence type="ECO:0000256" key="1">
    <source>
        <dbReference type="SAM" id="MobiDB-lite"/>
    </source>
</evidence>
<dbReference type="Pfam" id="PF03662">
    <property type="entry name" value="Glyco_hydro_79n"/>
    <property type="match status" value="1"/>
</dbReference>
<feature type="signal peptide" evidence="2">
    <location>
        <begin position="1"/>
        <end position="27"/>
    </location>
</feature>
<proteinExistence type="predicted"/>
<sequence length="513" mass="55050">MRNHTAKLRGLLALAWLTIPCCCGALAETPDIAPSSMPRIGTVDPRFQSYNIEMIEVTGGRFWKPYRSKPGNQSTPPPRSGSDTPPGMDPKLYQYRPPIDLANPRLRKLAAALAPAYMRVSGTWANSTDFADQDIAPQTPPAGFNGILTRPQWRGVVEFSQAVDARIVTSFAVSPGVRDAAGAWKPDQASGLLAYTRSIGGNIAAAEFMNEPDLAEMGGAPAGYDATAYKRDFASFRSFMKQAAPETLILGAGTVSDSRAAAELVAASEPGLDAISYHYYGTLSERCIGKSTPEAALSENWLSGTDRTLTFYRALRDKFEPGKPIWLTETADAACGGNPWAATFLDTFRYLDQLGRLARAGVQVVMHNTLAASDYGLLDERALQPRPNYWGALLWRQMMGTTVLDTGVPIQSGLHVYAHCQRGAPGGVALLVINTDRNAPRALRLPTASVRYTLDAANLLDAHVRLNGHPLALSAADELPTIAGVPAASDTLTFAPATITFLAIPEAGNDACR</sequence>
<dbReference type="PANTHER" id="PTHR46145:SF4">
    <property type="entry name" value="HEPARANASE"/>
    <property type="match status" value="1"/>
</dbReference>
<accession>A0A1M5MSW7</accession>
<dbReference type="GO" id="GO:0016798">
    <property type="term" value="F:hydrolase activity, acting on glycosyl bonds"/>
    <property type="evidence" value="ECO:0007669"/>
    <property type="project" value="InterPro"/>
</dbReference>
<feature type="region of interest" description="Disordered" evidence="1">
    <location>
        <begin position="63"/>
        <end position="93"/>
    </location>
</feature>